<reference evidence="2" key="1">
    <citation type="journal article" date="2011" name="PLoS Biol.">
        <title>Gene gain and loss during evolution of obligate parasitism in the white rust pathogen of Arabidopsis thaliana.</title>
        <authorList>
            <person name="Kemen E."/>
            <person name="Gardiner A."/>
            <person name="Schultz-Larsen T."/>
            <person name="Kemen A.C."/>
            <person name="Balmuth A.L."/>
            <person name="Robert-Seilaniantz A."/>
            <person name="Bailey K."/>
            <person name="Holub E."/>
            <person name="Studholme D.J."/>
            <person name="Maclean D."/>
            <person name="Jones J.D."/>
        </authorList>
    </citation>
    <scope>NUCLEOTIDE SEQUENCE</scope>
</reference>
<reference evidence="2" key="2">
    <citation type="submission" date="2011-02" db="EMBL/GenBank/DDBJ databases">
        <authorList>
            <person name="MacLean D."/>
        </authorList>
    </citation>
    <scope>NUCLEOTIDE SEQUENCE</scope>
</reference>
<name>F0WNT4_9STRA</name>
<protein>
    <submittedName>
        <fullName evidence="2">AlNc14C174G8093 protein</fullName>
    </submittedName>
</protein>
<dbReference type="AlphaFoldDB" id="F0WNT4"/>
<evidence type="ECO:0000313" key="2">
    <source>
        <dbReference type="EMBL" id="CCA22976.1"/>
    </source>
</evidence>
<evidence type="ECO:0000256" key="1">
    <source>
        <dbReference type="SAM" id="MobiDB-lite"/>
    </source>
</evidence>
<gene>
    <name evidence="2" type="primary">AlNc14C174G8093</name>
    <name evidence="2" type="ORF">ALNC14_091190</name>
</gene>
<dbReference type="HOGENOM" id="CLU_835421_0_0_1"/>
<sequence length="285" mass="31588">MNGVPRDTVGCSLMGALRRAECDNWRGKYLRALNIYAPQVEYSMNKKSARDISPLHHSRKQAEVCWNDWKQLKCATASIPDSGFHTDKKSRLFSRNRQDVKCYLKFKVDDAISSPIEIPSTGFTEDSKKHVPCISNAGEAKLSGRDYCLEGIGTTSDIVGGKHTKQRNGEGGDNALPRSSNVEKDGEDEDDDSGIFQMEGLENESNAGASCLGSSCTSSTRARRWVSVDDPNWLDFSITNQDIDSMGTTRFGLSESFVPPHQMVERGCFSLGLQHELKTRLPVQI</sequence>
<organism evidence="2">
    <name type="scientific">Albugo laibachii Nc14</name>
    <dbReference type="NCBI Taxonomy" id="890382"/>
    <lineage>
        <taxon>Eukaryota</taxon>
        <taxon>Sar</taxon>
        <taxon>Stramenopiles</taxon>
        <taxon>Oomycota</taxon>
        <taxon>Peronosporomycetes</taxon>
        <taxon>Albuginales</taxon>
        <taxon>Albuginaceae</taxon>
        <taxon>Albugo</taxon>
    </lineage>
</organism>
<accession>F0WNT4</accession>
<feature type="region of interest" description="Disordered" evidence="1">
    <location>
        <begin position="159"/>
        <end position="194"/>
    </location>
</feature>
<proteinExistence type="predicted"/>
<dbReference type="EMBL" id="FR824219">
    <property type="protein sequence ID" value="CCA22976.1"/>
    <property type="molecule type" value="Genomic_DNA"/>
</dbReference>